<proteinExistence type="predicted"/>
<evidence type="ECO:0000313" key="1">
    <source>
        <dbReference type="EMBL" id="JAQ10642.1"/>
    </source>
</evidence>
<name>A0A146LV98_LYGHE</name>
<dbReference type="AlphaFoldDB" id="A0A146LV98"/>
<accession>A0A146LV98</accession>
<protein>
    <submittedName>
        <fullName evidence="1">Uncharacterized protein</fullName>
    </submittedName>
</protein>
<organism evidence="1">
    <name type="scientific">Lygus hesperus</name>
    <name type="common">Western plant bug</name>
    <dbReference type="NCBI Taxonomy" id="30085"/>
    <lineage>
        <taxon>Eukaryota</taxon>
        <taxon>Metazoa</taxon>
        <taxon>Ecdysozoa</taxon>
        <taxon>Arthropoda</taxon>
        <taxon>Hexapoda</taxon>
        <taxon>Insecta</taxon>
        <taxon>Pterygota</taxon>
        <taxon>Neoptera</taxon>
        <taxon>Paraneoptera</taxon>
        <taxon>Hemiptera</taxon>
        <taxon>Heteroptera</taxon>
        <taxon>Panheteroptera</taxon>
        <taxon>Cimicomorpha</taxon>
        <taxon>Miridae</taxon>
        <taxon>Mirini</taxon>
        <taxon>Lygus</taxon>
    </lineage>
</organism>
<dbReference type="EMBL" id="GDHC01007987">
    <property type="protein sequence ID" value="JAQ10642.1"/>
    <property type="molecule type" value="Transcribed_RNA"/>
</dbReference>
<sequence length="105" mass="11866">MDHFIASRSHVKLILFDSLTHFYGTTSDTCFTRNDLLEACAILRAMLVEHPDTVVIFTNRCANVFHSGAGSKYPTHIYPHTYLTESCEVRVPLCGDIFASRVNTR</sequence>
<gene>
    <name evidence="1" type="ORF">g.62941</name>
</gene>
<reference evidence="1" key="1">
    <citation type="journal article" date="2016" name="Gigascience">
        <title>De novo construction of an expanded transcriptome assembly for the western tarnished plant bug, Lygus hesperus.</title>
        <authorList>
            <person name="Tassone E.E."/>
            <person name="Geib S.M."/>
            <person name="Hall B."/>
            <person name="Fabrick J.A."/>
            <person name="Brent C.S."/>
            <person name="Hull J.J."/>
        </authorList>
    </citation>
    <scope>NUCLEOTIDE SEQUENCE</scope>
</reference>